<name>A0AAV3PHB2_LITER</name>
<organism evidence="1 2">
    <name type="scientific">Lithospermum erythrorhizon</name>
    <name type="common">Purple gromwell</name>
    <name type="synonym">Lithospermum officinale var. erythrorhizon</name>
    <dbReference type="NCBI Taxonomy" id="34254"/>
    <lineage>
        <taxon>Eukaryota</taxon>
        <taxon>Viridiplantae</taxon>
        <taxon>Streptophyta</taxon>
        <taxon>Embryophyta</taxon>
        <taxon>Tracheophyta</taxon>
        <taxon>Spermatophyta</taxon>
        <taxon>Magnoliopsida</taxon>
        <taxon>eudicotyledons</taxon>
        <taxon>Gunneridae</taxon>
        <taxon>Pentapetalae</taxon>
        <taxon>asterids</taxon>
        <taxon>lamiids</taxon>
        <taxon>Boraginales</taxon>
        <taxon>Boraginaceae</taxon>
        <taxon>Boraginoideae</taxon>
        <taxon>Lithospermeae</taxon>
        <taxon>Lithospermum</taxon>
    </lineage>
</organism>
<reference evidence="1 2" key="1">
    <citation type="submission" date="2024-01" db="EMBL/GenBank/DDBJ databases">
        <title>The complete chloroplast genome sequence of Lithospermum erythrorhizon: insights into the phylogenetic relationship among Boraginaceae species and the maternal lineages of purple gromwells.</title>
        <authorList>
            <person name="Okada T."/>
            <person name="Watanabe K."/>
        </authorList>
    </citation>
    <scope>NUCLEOTIDE SEQUENCE [LARGE SCALE GENOMIC DNA]</scope>
</reference>
<sequence length="86" mass="9145">MKGVYDLLRVEAQKNRKEIEVKKRPLTAPATAPVAADCFPENFWCLTAAGMATGAAISDAVWANGCKNGSCNSSLGGRLGQTVLRF</sequence>
<proteinExistence type="predicted"/>
<keyword evidence="2" id="KW-1185">Reference proteome</keyword>
<dbReference type="AlphaFoldDB" id="A0AAV3PHB2"/>
<dbReference type="Proteomes" id="UP001454036">
    <property type="component" value="Unassembled WGS sequence"/>
</dbReference>
<evidence type="ECO:0000313" key="1">
    <source>
        <dbReference type="EMBL" id="GAA0151114.1"/>
    </source>
</evidence>
<comment type="caution">
    <text evidence="1">The sequence shown here is derived from an EMBL/GenBank/DDBJ whole genome shotgun (WGS) entry which is preliminary data.</text>
</comment>
<evidence type="ECO:0000313" key="2">
    <source>
        <dbReference type="Proteomes" id="UP001454036"/>
    </source>
</evidence>
<dbReference type="EMBL" id="BAABME010001718">
    <property type="protein sequence ID" value="GAA0151114.1"/>
    <property type="molecule type" value="Genomic_DNA"/>
</dbReference>
<accession>A0AAV3PHB2</accession>
<gene>
    <name evidence="1" type="ORF">LIER_09904</name>
</gene>
<protein>
    <submittedName>
        <fullName evidence="1">Uncharacterized protein</fullName>
    </submittedName>
</protein>